<evidence type="ECO:0000259" key="1">
    <source>
        <dbReference type="PROSITE" id="PS50994"/>
    </source>
</evidence>
<dbReference type="InterPro" id="IPR036397">
    <property type="entry name" value="RNaseH_sf"/>
</dbReference>
<dbReference type="GO" id="GO:0015074">
    <property type="term" value="P:DNA integration"/>
    <property type="evidence" value="ECO:0007669"/>
    <property type="project" value="InterPro"/>
</dbReference>
<dbReference type="GO" id="GO:0003676">
    <property type="term" value="F:nucleic acid binding"/>
    <property type="evidence" value="ECO:0007669"/>
    <property type="project" value="InterPro"/>
</dbReference>
<comment type="caution">
    <text evidence="2">The sequence shown here is derived from an EMBL/GenBank/DDBJ whole genome shotgun (WGS) entry which is preliminary data.</text>
</comment>
<keyword evidence="3" id="KW-1185">Reference proteome</keyword>
<dbReference type="Gene3D" id="3.30.420.10">
    <property type="entry name" value="Ribonuclease H-like superfamily/Ribonuclease H"/>
    <property type="match status" value="1"/>
</dbReference>
<dbReference type="InterPro" id="IPR015378">
    <property type="entry name" value="Transposase-like_Mu_C"/>
</dbReference>
<reference evidence="2 3" key="1">
    <citation type="submission" date="2015-12" db="EMBL/GenBank/DDBJ databases">
        <title>Draft genome sequence of Acidibacillus ferrooxidans ITV001, isolated from a chalcopyrite acid mine drainage site in Brazil.</title>
        <authorList>
            <person name="Dall'Agnol H."/>
            <person name="Nancucheo I."/>
            <person name="Johnson B."/>
            <person name="Oliveira R."/>
            <person name="Leite L."/>
            <person name="Pylro V."/>
            <person name="Nunes G.L."/>
            <person name="Tzotzos G."/>
            <person name="Fernandes G.R."/>
            <person name="Dutra J."/>
            <person name="Orellana S.C."/>
            <person name="Oliveira G."/>
        </authorList>
    </citation>
    <scope>NUCLEOTIDE SEQUENCE [LARGE SCALE GENOMIC DNA]</scope>
    <source>
        <strain evidence="3">ITV01</strain>
    </source>
</reference>
<sequence>MVSSFDRSKIIGRPVIYVVIDVFSRMIVGFHISLEGPSWAGAMIALANTMMDKVELCKEYGISITTDQWPAKYLPESILADRGEMISHNSDRLIDGLGITIHNTPPFRADWKGIVEQTFRLLNLGFIKWLPGSVQGRIRERGQPDSRLDAKLDLNDFRKIFINLILKHNNSHYMERYSRSEFQITENVSPIPLNLWEWGITNRTGHLRQLPEDLVRLTLLPTGSGLVTQFGIRFKGMYYSSDLAIREQWFEEVRKNRTRRVNISFDPRLMDVIYLHKDNGQGFEPCTLLEREARYRGHCMEDVEELFEIEKLQKDLHEPKRLEDQVNFNADMDEIVKEATKKTNMQLDPAMSKSKRVAQIM</sequence>
<protein>
    <recommendedName>
        <fullName evidence="1">Integrase catalytic domain-containing protein</fullName>
    </recommendedName>
</protein>
<dbReference type="SUPFAM" id="SSF53098">
    <property type="entry name" value="Ribonuclease H-like"/>
    <property type="match status" value="1"/>
</dbReference>
<dbReference type="EMBL" id="LPVJ01000067">
    <property type="protein sequence ID" value="KUO94915.1"/>
    <property type="molecule type" value="Genomic_DNA"/>
</dbReference>
<dbReference type="InterPro" id="IPR012337">
    <property type="entry name" value="RNaseH-like_sf"/>
</dbReference>
<accession>A0A101XP12</accession>
<proteinExistence type="predicted"/>
<dbReference type="AlphaFoldDB" id="A0A101XP12"/>
<evidence type="ECO:0000313" key="3">
    <source>
        <dbReference type="Proteomes" id="UP000053557"/>
    </source>
</evidence>
<dbReference type="InterPro" id="IPR001584">
    <property type="entry name" value="Integrase_cat-core"/>
</dbReference>
<dbReference type="Pfam" id="PF09299">
    <property type="entry name" value="Mu-transpos_C"/>
    <property type="match status" value="1"/>
</dbReference>
<dbReference type="PROSITE" id="PS50994">
    <property type="entry name" value="INTEGRASE"/>
    <property type="match status" value="1"/>
</dbReference>
<gene>
    <name evidence="2" type="ORF">ATW55_15480</name>
</gene>
<evidence type="ECO:0000313" key="2">
    <source>
        <dbReference type="EMBL" id="KUO94915.1"/>
    </source>
</evidence>
<dbReference type="Proteomes" id="UP000053557">
    <property type="component" value="Unassembled WGS sequence"/>
</dbReference>
<name>A0A101XP12_9BACL</name>
<feature type="domain" description="Integrase catalytic" evidence="1">
    <location>
        <begin position="1"/>
        <end position="189"/>
    </location>
</feature>
<organism evidence="2 3">
    <name type="scientific">Ferroacidibacillus organovorans</name>
    <dbReference type="NCBI Taxonomy" id="1765683"/>
    <lineage>
        <taxon>Bacteria</taxon>
        <taxon>Bacillati</taxon>
        <taxon>Bacillota</taxon>
        <taxon>Bacilli</taxon>
        <taxon>Bacillales</taxon>
        <taxon>Alicyclobacillaceae</taxon>
        <taxon>Ferroacidibacillus</taxon>
    </lineage>
</organism>